<reference evidence="9 10" key="1">
    <citation type="submission" date="2012-05" db="EMBL/GenBank/DDBJ databases">
        <title>Genome sequence of Nitritalea halalkaliphila LW7.</title>
        <authorList>
            <person name="Jangir P.K."/>
            <person name="Singh A."/>
            <person name="Shivaji S."/>
            <person name="Sharma R."/>
        </authorList>
    </citation>
    <scope>NUCLEOTIDE SEQUENCE [LARGE SCALE GENOMIC DNA]</scope>
    <source>
        <strain evidence="9 10">LW7</strain>
    </source>
</reference>
<organism evidence="9 10">
    <name type="scientific">Nitritalea halalkaliphila LW7</name>
    <dbReference type="NCBI Taxonomy" id="1189621"/>
    <lineage>
        <taxon>Bacteria</taxon>
        <taxon>Pseudomonadati</taxon>
        <taxon>Bacteroidota</taxon>
        <taxon>Cytophagia</taxon>
        <taxon>Cytophagales</taxon>
        <taxon>Cyclobacteriaceae</taxon>
        <taxon>Nitritalea</taxon>
    </lineage>
</organism>
<evidence type="ECO:0000256" key="6">
    <source>
        <dbReference type="SAM" id="Coils"/>
    </source>
</evidence>
<comment type="catalytic activity">
    <reaction evidence="1">
        <text>ATP + protein L-histidine = ADP + protein N-phospho-L-histidine.</text>
        <dbReference type="EC" id="2.7.13.3"/>
    </reaction>
</comment>
<proteinExistence type="predicted"/>
<dbReference type="RefSeq" id="WP_009053064.1">
    <property type="nucleotide sequence ID" value="NZ_AJYA01000001.1"/>
</dbReference>
<dbReference type="PROSITE" id="PS50112">
    <property type="entry name" value="PAS"/>
    <property type="match status" value="1"/>
</dbReference>
<comment type="caution">
    <text evidence="9">The sequence shown here is derived from an EMBL/GenBank/DDBJ whole genome shotgun (WGS) entry which is preliminary data.</text>
</comment>
<evidence type="ECO:0000259" key="7">
    <source>
        <dbReference type="PROSITE" id="PS50112"/>
    </source>
</evidence>
<dbReference type="Proteomes" id="UP000005551">
    <property type="component" value="Unassembled WGS sequence"/>
</dbReference>
<feature type="domain" description="PAS" evidence="7">
    <location>
        <begin position="426"/>
        <end position="474"/>
    </location>
</feature>
<keyword evidence="6" id="KW-0175">Coiled coil</keyword>
<dbReference type="InterPro" id="IPR013655">
    <property type="entry name" value="PAS_fold_3"/>
</dbReference>
<dbReference type="InterPro" id="IPR000014">
    <property type="entry name" value="PAS"/>
</dbReference>
<dbReference type="NCBIfam" id="TIGR00229">
    <property type="entry name" value="sensory_box"/>
    <property type="match status" value="1"/>
</dbReference>
<dbReference type="AlphaFoldDB" id="I5CAJ4"/>
<dbReference type="Gene3D" id="3.30.450.20">
    <property type="entry name" value="PAS domain"/>
    <property type="match status" value="3"/>
</dbReference>
<dbReference type="InterPro" id="IPR000700">
    <property type="entry name" value="PAS-assoc_C"/>
</dbReference>
<dbReference type="InterPro" id="IPR035965">
    <property type="entry name" value="PAS-like_dom_sf"/>
</dbReference>
<dbReference type="EMBL" id="AJYA01000001">
    <property type="protein sequence ID" value="EIM78846.1"/>
    <property type="molecule type" value="Genomic_DNA"/>
</dbReference>
<evidence type="ECO:0000256" key="2">
    <source>
        <dbReference type="ARBA" id="ARBA00012438"/>
    </source>
</evidence>
<evidence type="ECO:0000256" key="1">
    <source>
        <dbReference type="ARBA" id="ARBA00000085"/>
    </source>
</evidence>
<dbReference type="SMART" id="SM00091">
    <property type="entry name" value="PAS"/>
    <property type="match status" value="2"/>
</dbReference>
<dbReference type="STRING" id="1189621.A3SI_00150"/>
<dbReference type="CDD" id="cd00130">
    <property type="entry name" value="PAS"/>
    <property type="match status" value="1"/>
</dbReference>
<protein>
    <recommendedName>
        <fullName evidence="2">histidine kinase</fullName>
        <ecNumber evidence="2">2.7.13.3</ecNumber>
    </recommendedName>
</protein>
<dbReference type="PROSITE" id="PS50113">
    <property type="entry name" value="PAC"/>
    <property type="match status" value="1"/>
</dbReference>
<sequence length="498" mass="56015">MKGSASSSHFDRIHRAFLLHANEEISFLAQVIQALCKEARLGLALRAKENNYLLEYPNPALVEIRQLTPWMLPLFEQLGAWIKGESVTCLFEEIDEGKVIMEKASSPPATMSWVSFQIENPLLIQTILWVAVPDEAEKSKLDLALLAEGVRSIENSLRTKEQVSLLQNEVVKLQREKAQVESLLAAFPDLLFLLDEQGTIQSVRAGNAEDLVQPAALLRGQNIQDIPGLSSGTYTKFLEAVRAIQAGETHALFEYTTLKDHETQYFEANMAPFGESQFIAIVRNITEVKKIEADLFTSSKLFEQAGKLAKIGAWEYDCVKHTHHWSQVTREILGYDAHAPEPTVEVGMRLYEDEESFRLINASFRLAVEEGIPYDVELRLKTYKNETIWVRALGIPVMEDGICQRIFGTFQDISAIKKSQEELALKVEEFRALFENMGQGVVYHDQTGAIIRANSAAQDILGLNLETLLNSSSIDPRWHIITEDGVPYRESNIPPCVP</sequence>
<evidence type="ECO:0000256" key="5">
    <source>
        <dbReference type="ARBA" id="ARBA00022777"/>
    </source>
</evidence>
<dbReference type="EC" id="2.7.13.3" evidence="2"/>
<keyword evidence="4" id="KW-0808">Transferase</keyword>
<name>I5CAJ4_9BACT</name>
<dbReference type="Pfam" id="PF08447">
    <property type="entry name" value="PAS_3"/>
    <property type="match status" value="1"/>
</dbReference>
<keyword evidence="5 9" id="KW-0418">Kinase</keyword>
<evidence type="ECO:0000256" key="4">
    <source>
        <dbReference type="ARBA" id="ARBA00022679"/>
    </source>
</evidence>
<keyword evidence="3" id="KW-0597">Phosphoprotein</keyword>
<feature type="domain" description="PAC" evidence="8">
    <location>
        <begin position="374"/>
        <end position="425"/>
    </location>
</feature>
<dbReference type="OrthoDB" id="9124519at2"/>
<evidence type="ECO:0000313" key="9">
    <source>
        <dbReference type="EMBL" id="EIM78846.1"/>
    </source>
</evidence>
<dbReference type="Pfam" id="PF13188">
    <property type="entry name" value="PAS_8"/>
    <property type="match status" value="1"/>
</dbReference>
<keyword evidence="10" id="KW-1185">Reference proteome</keyword>
<evidence type="ECO:0000256" key="3">
    <source>
        <dbReference type="ARBA" id="ARBA00022553"/>
    </source>
</evidence>
<dbReference type="GO" id="GO:0004673">
    <property type="term" value="F:protein histidine kinase activity"/>
    <property type="evidence" value="ECO:0007669"/>
    <property type="project" value="UniProtKB-EC"/>
</dbReference>
<dbReference type="InterPro" id="IPR052162">
    <property type="entry name" value="Sensor_kinase/Photoreceptor"/>
</dbReference>
<evidence type="ECO:0000259" key="8">
    <source>
        <dbReference type="PROSITE" id="PS50113"/>
    </source>
</evidence>
<dbReference type="PANTHER" id="PTHR43304">
    <property type="entry name" value="PHYTOCHROME-LIKE PROTEIN CPH1"/>
    <property type="match status" value="1"/>
</dbReference>
<accession>I5CAJ4</accession>
<feature type="coiled-coil region" evidence="6">
    <location>
        <begin position="156"/>
        <end position="183"/>
    </location>
</feature>
<dbReference type="SUPFAM" id="SSF55785">
    <property type="entry name" value="PYP-like sensor domain (PAS domain)"/>
    <property type="match status" value="3"/>
</dbReference>
<gene>
    <name evidence="9" type="ORF">A3SI_00150</name>
</gene>
<evidence type="ECO:0000313" key="10">
    <source>
        <dbReference type="Proteomes" id="UP000005551"/>
    </source>
</evidence>
<dbReference type="PANTHER" id="PTHR43304:SF1">
    <property type="entry name" value="PAC DOMAIN-CONTAINING PROTEIN"/>
    <property type="match status" value="1"/>
</dbReference>